<keyword evidence="1" id="KW-1133">Transmembrane helix</keyword>
<name>A0A2L1GM32_9BACT</name>
<keyword evidence="1" id="KW-0812">Transmembrane</keyword>
<proteinExistence type="predicted"/>
<dbReference type="Proteomes" id="UP000239867">
    <property type="component" value="Chromosome"/>
</dbReference>
<feature type="transmembrane region" description="Helical" evidence="1">
    <location>
        <begin position="44"/>
        <end position="61"/>
    </location>
</feature>
<keyword evidence="1" id="KW-0472">Membrane</keyword>
<evidence type="ECO:0000256" key="1">
    <source>
        <dbReference type="SAM" id="Phobius"/>
    </source>
</evidence>
<protein>
    <recommendedName>
        <fullName evidence="2">Ancillary SecYEG translocon subunit/Cell division coordinator CpoB TPR domain-containing protein</fullName>
    </recommendedName>
</protein>
<dbReference type="AlphaFoldDB" id="A0A2L1GM32"/>
<evidence type="ECO:0000259" key="2">
    <source>
        <dbReference type="Pfam" id="PF09976"/>
    </source>
</evidence>
<evidence type="ECO:0000313" key="3">
    <source>
        <dbReference type="EMBL" id="AVD70722.1"/>
    </source>
</evidence>
<dbReference type="InterPro" id="IPR011990">
    <property type="entry name" value="TPR-like_helical_dom_sf"/>
</dbReference>
<dbReference type="InterPro" id="IPR018704">
    <property type="entry name" value="SecYEG/CpoB_TPR"/>
</dbReference>
<sequence length="232" mass="25751">MAEPNSAGRTPQEPPPLYHEAGLLEEFNLPPKVIRYLRAHQRQLWTIFGLALALVLVLAGIDSYRGHRLKKGAEALDAALHAESGQREQLEKLLADYGATPSALWAEVELARLDEQAGKTEAAVSRYQAVLDKLKRDSKLEPLVLGKLAGLEENRKHWDAALGYLKRLEGIAGRAPDAALAMGRIYETQGKKAEALAMYKKFVEATAISLEESGVDQRRQMIMSHMELMQAR</sequence>
<dbReference type="Gene3D" id="1.25.40.10">
    <property type="entry name" value="Tetratricopeptide repeat domain"/>
    <property type="match status" value="1"/>
</dbReference>
<dbReference type="EMBL" id="CP021255">
    <property type="protein sequence ID" value="AVD70722.1"/>
    <property type="molecule type" value="Genomic_DNA"/>
</dbReference>
<dbReference type="RefSeq" id="WP_104936015.1">
    <property type="nucleotide sequence ID" value="NZ_CP021255.1"/>
</dbReference>
<accession>A0A2L1GM32</accession>
<dbReference type="SUPFAM" id="SSF48452">
    <property type="entry name" value="TPR-like"/>
    <property type="match status" value="1"/>
</dbReference>
<feature type="domain" description="Ancillary SecYEG translocon subunit/Cell division coordinator CpoB TPR" evidence="2">
    <location>
        <begin position="47"/>
        <end position="206"/>
    </location>
</feature>
<dbReference type="KEGG" id="deo:CAY53_03845"/>
<dbReference type="Pfam" id="PF09976">
    <property type="entry name" value="TPR_21"/>
    <property type="match status" value="1"/>
</dbReference>
<reference evidence="3 4" key="1">
    <citation type="journal article" date="2018" name="MBio">
        <title>Insights into the evolution of host association through the isolation and characterization of a novel human periodontal pathobiont, Desulfobulbus oralis.</title>
        <authorList>
            <person name="Cross K.L."/>
            <person name="Chirania P."/>
            <person name="Xiong W."/>
            <person name="Beall C.J."/>
            <person name="Elkins J.G."/>
            <person name="Giannone R.J."/>
            <person name="Griffen A.L."/>
            <person name="Guss A.M."/>
            <person name="Hettich R.L."/>
            <person name="Joshi S.S."/>
            <person name="Mokrzan E.M."/>
            <person name="Martin R.K."/>
            <person name="Zhulin I.B."/>
            <person name="Leys E.J."/>
            <person name="Podar M."/>
        </authorList>
    </citation>
    <scope>NUCLEOTIDE SEQUENCE [LARGE SCALE GENOMIC DNA]</scope>
    <source>
        <strain evidence="3 4">ORNL</strain>
    </source>
</reference>
<gene>
    <name evidence="3" type="ORF">CAY53_03845</name>
</gene>
<keyword evidence="4" id="KW-1185">Reference proteome</keyword>
<evidence type="ECO:0000313" key="4">
    <source>
        <dbReference type="Proteomes" id="UP000239867"/>
    </source>
</evidence>
<organism evidence="3 4">
    <name type="scientific">Desulfobulbus oralis</name>
    <dbReference type="NCBI Taxonomy" id="1986146"/>
    <lineage>
        <taxon>Bacteria</taxon>
        <taxon>Pseudomonadati</taxon>
        <taxon>Thermodesulfobacteriota</taxon>
        <taxon>Desulfobulbia</taxon>
        <taxon>Desulfobulbales</taxon>
        <taxon>Desulfobulbaceae</taxon>
        <taxon>Desulfobulbus</taxon>
    </lineage>
</organism>
<dbReference type="OrthoDB" id="5432165at2"/>